<reference evidence="2 3" key="1">
    <citation type="submission" date="2016-02" db="EMBL/GenBank/DDBJ databases">
        <title>Band-tailed pigeon sequencing and assembly.</title>
        <authorList>
            <person name="Soares A.E."/>
            <person name="Novak B.J."/>
            <person name="Rice E.S."/>
            <person name="O'Connell B."/>
            <person name="Chang D."/>
            <person name="Weber S."/>
            <person name="Shapiro B."/>
        </authorList>
    </citation>
    <scope>NUCLEOTIDE SEQUENCE [LARGE SCALE GENOMIC DNA]</scope>
    <source>
        <strain evidence="2">BTP2013</strain>
        <tissue evidence="2">Blood</tissue>
    </source>
</reference>
<comment type="caution">
    <text evidence="2">The sequence shown here is derived from an EMBL/GenBank/DDBJ whole genome shotgun (WGS) entry which is preliminary data.</text>
</comment>
<name>A0A1V4JQ03_PATFA</name>
<keyword evidence="3" id="KW-1185">Reference proteome</keyword>
<evidence type="ECO:0000313" key="3">
    <source>
        <dbReference type="Proteomes" id="UP000190648"/>
    </source>
</evidence>
<dbReference type="Proteomes" id="UP000190648">
    <property type="component" value="Unassembled WGS sequence"/>
</dbReference>
<feature type="region of interest" description="Disordered" evidence="1">
    <location>
        <begin position="93"/>
        <end position="148"/>
    </location>
</feature>
<dbReference type="AlphaFoldDB" id="A0A1V4JQ03"/>
<proteinExistence type="predicted"/>
<dbReference type="EMBL" id="LSYS01006880">
    <property type="protein sequence ID" value="OPJ74184.1"/>
    <property type="molecule type" value="Genomic_DNA"/>
</dbReference>
<accession>A0A1V4JQ03</accession>
<protein>
    <submittedName>
        <fullName evidence="2">Uncharacterized protein</fullName>
    </submittedName>
</protein>
<sequence>MLGQEGKAGQSSPREEAAQSCPVMSLQWMCILATCLHGEEQPQQIQDCCCDTAGVWTMAKLERNSTLLPWINSNLKGWMGFLVPGRRFIGAHGEERASGTSQPRDGGEPGLSTPWREHGFPGDSSVPTNDSRDCPVALLRVPPVPGED</sequence>
<organism evidence="2 3">
    <name type="scientific">Patagioenas fasciata monilis</name>
    <dbReference type="NCBI Taxonomy" id="372326"/>
    <lineage>
        <taxon>Eukaryota</taxon>
        <taxon>Metazoa</taxon>
        <taxon>Chordata</taxon>
        <taxon>Craniata</taxon>
        <taxon>Vertebrata</taxon>
        <taxon>Euteleostomi</taxon>
        <taxon>Archelosauria</taxon>
        <taxon>Archosauria</taxon>
        <taxon>Dinosauria</taxon>
        <taxon>Saurischia</taxon>
        <taxon>Theropoda</taxon>
        <taxon>Coelurosauria</taxon>
        <taxon>Aves</taxon>
        <taxon>Neognathae</taxon>
        <taxon>Neoaves</taxon>
        <taxon>Columbimorphae</taxon>
        <taxon>Columbiformes</taxon>
        <taxon>Columbidae</taxon>
        <taxon>Patagioenas</taxon>
    </lineage>
</organism>
<evidence type="ECO:0000256" key="1">
    <source>
        <dbReference type="SAM" id="MobiDB-lite"/>
    </source>
</evidence>
<evidence type="ECO:0000313" key="2">
    <source>
        <dbReference type="EMBL" id="OPJ74184.1"/>
    </source>
</evidence>
<gene>
    <name evidence="2" type="ORF">AV530_013544</name>
</gene>